<keyword evidence="3" id="KW-1185">Reference proteome</keyword>
<evidence type="ECO:0000256" key="1">
    <source>
        <dbReference type="SAM" id="Phobius"/>
    </source>
</evidence>
<accession>A0A2U2B3F8</accession>
<gene>
    <name evidence="2" type="ORF">DDZ16_19975</name>
</gene>
<dbReference type="RefSeq" id="WP_109266250.1">
    <property type="nucleotide sequence ID" value="NZ_QEWP01000032.1"/>
</dbReference>
<protein>
    <submittedName>
        <fullName evidence="2">Transglycosylase</fullName>
    </submittedName>
</protein>
<evidence type="ECO:0000313" key="2">
    <source>
        <dbReference type="EMBL" id="PWD97567.1"/>
    </source>
</evidence>
<reference evidence="2 3" key="1">
    <citation type="submission" date="2018-05" db="EMBL/GenBank/DDBJ databases">
        <title>Marinilabilia rubrum sp. nov., isolated from saltern sediment.</title>
        <authorList>
            <person name="Zhang R."/>
        </authorList>
    </citation>
    <scope>NUCLEOTIDE SEQUENCE [LARGE SCALE GENOMIC DNA]</scope>
    <source>
        <strain evidence="2 3">WTE16</strain>
    </source>
</reference>
<organism evidence="2 3">
    <name type="scientific">Marinilabilia rubra</name>
    <dbReference type="NCBI Taxonomy" id="2162893"/>
    <lineage>
        <taxon>Bacteria</taxon>
        <taxon>Pseudomonadati</taxon>
        <taxon>Bacteroidota</taxon>
        <taxon>Bacteroidia</taxon>
        <taxon>Marinilabiliales</taxon>
        <taxon>Marinilabiliaceae</taxon>
        <taxon>Marinilabilia</taxon>
    </lineage>
</organism>
<dbReference type="Proteomes" id="UP000244956">
    <property type="component" value="Unassembled WGS sequence"/>
</dbReference>
<dbReference type="AlphaFoldDB" id="A0A2U2B3F8"/>
<sequence length="67" mass="7240">MRKIGIVLLIVGILGLIFFGIDAYQQSESFSVVGVDIAVSKANWTPVIFSGIVGILGLLLMVFSKRK</sequence>
<comment type="caution">
    <text evidence="2">The sequence shown here is derived from an EMBL/GenBank/DDBJ whole genome shotgun (WGS) entry which is preliminary data.</text>
</comment>
<evidence type="ECO:0000313" key="3">
    <source>
        <dbReference type="Proteomes" id="UP000244956"/>
    </source>
</evidence>
<proteinExistence type="predicted"/>
<dbReference type="EMBL" id="QEWP01000032">
    <property type="protein sequence ID" value="PWD97567.1"/>
    <property type="molecule type" value="Genomic_DNA"/>
</dbReference>
<feature type="transmembrane region" description="Helical" evidence="1">
    <location>
        <begin position="47"/>
        <end position="64"/>
    </location>
</feature>
<name>A0A2U2B3F8_9BACT</name>
<keyword evidence="1" id="KW-0812">Transmembrane</keyword>
<keyword evidence="1" id="KW-0472">Membrane</keyword>
<keyword evidence="1" id="KW-1133">Transmembrane helix</keyword>